<dbReference type="EC" id="3.1.21.-" evidence="5"/>
<keyword evidence="6" id="KW-1185">Reference proteome</keyword>
<feature type="domain" description="Type I restriction modification DNA specificity" evidence="4">
    <location>
        <begin position="225"/>
        <end position="393"/>
    </location>
</feature>
<dbReference type="CDD" id="cd17273">
    <property type="entry name" value="RMtype1_S_EcoJA69PI-TRD1-CR1_like"/>
    <property type="match status" value="1"/>
</dbReference>
<comment type="caution">
    <text evidence="5">The sequence shown here is derived from an EMBL/GenBank/DDBJ whole genome shotgun (WGS) entry which is preliminary data.</text>
</comment>
<sequence length="409" mass="45926">MKEQKRVPKLRFVEFSDEWEDEKVGMLGTFKGGGTPSTNKSEYWQGETPWISSSDIKENDIHNINISRYLSELAITESATKVIPKGSILFVARVGIGKVAVANQDLCTSQDFANLIPRKDDSYYIAYYFISKSKLLFQHSQGTSIKGFTTGDLKSIPINIPTLPEQQKIASFLSSVDKKIAQLQQKKRLLEDYKKGVMQQIFPSACSGQVPQLRFTKAGGSAYPNWEEKRLGDVCEIVGGGTPKTSKGEYWNGNIQWFTPTEIKKDFVNESIRKLSKLGLKKSSAKILPVGTILMTTRATIGEVAITLKECTTNQGFQSLIVNKDNNNVFIFNWVKMNKHQLLKRANGSTFSEISKSEIEKIKVSTPSKEEQTKIADFLSVIDKKIAVVQAQIEHTQQFKKGLLQQMFV</sequence>
<dbReference type="CDD" id="cd17513">
    <property type="entry name" value="RMtype1_S_AveSPN6ORF1907P_TRD2-CR2_like"/>
    <property type="match status" value="1"/>
</dbReference>
<organism evidence="5 6">
    <name type="scientific">Maribacter flavus</name>
    <dbReference type="NCBI Taxonomy" id="1658664"/>
    <lineage>
        <taxon>Bacteria</taxon>
        <taxon>Pseudomonadati</taxon>
        <taxon>Bacteroidota</taxon>
        <taxon>Flavobacteriia</taxon>
        <taxon>Flavobacteriales</taxon>
        <taxon>Flavobacteriaceae</taxon>
        <taxon>Maribacter</taxon>
    </lineage>
</organism>
<dbReference type="Proteomes" id="UP001343698">
    <property type="component" value="Unassembled WGS sequence"/>
</dbReference>
<accession>A0ABU7IKF1</accession>
<keyword evidence="5" id="KW-0540">Nuclease</keyword>
<dbReference type="Gene3D" id="3.90.220.20">
    <property type="entry name" value="DNA methylase specificity domains"/>
    <property type="match status" value="2"/>
</dbReference>
<comment type="similarity">
    <text evidence="1">Belongs to the type-I restriction system S methylase family.</text>
</comment>
<proteinExistence type="inferred from homology"/>
<dbReference type="GO" id="GO:0004519">
    <property type="term" value="F:endonuclease activity"/>
    <property type="evidence" value="ECO:0007669"/>
    <property type="project" value="UniProtKB-KW"/>
</dbReference>
<evidence type="ECO:0000313" key="5">
    <source>
        <dbReference type="EMBL" id="MEE1973442.1"/>
    </source>
</evidence>
<name>A0ABU7IKF1_9FLAO</name>
<dbReference type="RefSeq" id="WP_272637503.1">
    <property type="nucleotide sequence ID" value="NZ_JAZDDF010000006.1"/>
</dbReference>
<keyword evidence="5" id="KW-0255">Endonuclease</keyword>
<evidence type="ECO:0000256" key="3">
    <source>
        <dbReference type="ARBA" id="ARBA00023125"/>
    </source>
</evidence>
<dbReference type="SUPFAM" id="SSF116734">
    <property type="entry name" value="DNA methylase specificity domain"/>
    <property type="match status" value="2"/>
</dbReference>
<evidence type="ECO:0000256" key="1">
    <source>
        <dbReference type="ARBA" id="ARBA00010923"/>
    </source>
</evidence>
<dbReference type="PANTHER" id="PTHR30408">
    <property type="entry name" value="TYPE-1 RESTRICTION ENZYME ECOKI SPECIFICITY PROTEIN"/>
    <property type="match status" value="1"/>
</dbReference>
<reference evidence="5 6" key="1">
    <citation type="submission" date="2024-01" db="EMBL/GenBank/DDBJ databases">
        <title>Maribacter spp. originated from different algae showed divergent polysaccharides utilization ability.</title>
        <authorList>
            <person name="Wang H."/>
            <person name="Wu Y."/>
        </authorList>
    </citation>
    <scope>NUCLEOTIDE SEQUENCE [LARGE SCALE GENOMIC DNA]</scope>
    <source>
        <strain evidence="5 6">KPT27_14</strain>
    </source>
</reference>
<protein>
    <submittedName>
        <fullName evidence="5">Restriction endonuclease subunit S</fullName>
        <ecNumber evidence="5">3.1.21.-</ecNumber>
    </submittedName>
</protein>
<dbReference type="InterPro" id="IPR052021">
    <property type="entry name" value="Type-I_RS_S_subunit"/>
</dbReference>
<dbReference type="InterPro" id="IPR044946">
    <property type="entry name" value="Restrct_endonuc_typeI_TRD_sf"/>
</dbReference>
<keyword evidence="5" id="KW-0378">Hydrolase</keyword>
<dbReference type="GO" id="GO:0016787">
    <property type="term" value="F:hydrolase activity"/>
    <property type="evidence" value="ECO:0007669"/>
    <property type="project" value="UniProtKB-KW"/>
</dbReference>
<dbReference type="PANTHER" id="PTHR30408:SF13">
    <property type="entry name" value="TYPE I RESTRICTION ENZYME HINDI SPECIFICITY SUBUNIT"/>
    <property type="match status" value="1"/>
</dbReference>
<evidence type="ECO:0000256" key="2">
    <source>
        <dbReference type="ARBA" id="ARBA00022747"/>
    </source>
</evidence>
<evidence type="ECO:0000313" key="6">
    <source>
        <dbReference type="Proteomes" id="UP001343698"/>
    </source>
</evidence>
<gene>
    <name evidence="5" type="ORF">V1H85_13350</name>
</gene>
<dbReference type="EMBL" id="JAZDDF010000006">
    <property type="protein sequence ID" value="MEE1973442.1"/>
    <property type="molecule type" value="Genomic_DNA"/>
</dbReference>
<keyword evidence="2" id="KW-0680">Restriction system</keyword>
<evidence type="ECO:0000259" key="4">
    <source>
        <dbReference type="Pfam" id="PF01420"/>
    </source>
</evidence>
<feature type="domain" description="Type I restriction modification DNA specificity" evidence="4">
    <location>
        <begin position="17"/>
        <end position="190"/>
    </location>
</feature>
<keyword evidence="3" id="KW-0238">DNA-binding</keyword>
<dbReference type="Pfam" id="PF01420">
    <property type="entry name" value="Methylase_S"/>
    <property type="match status" value="2"/>
</dbReference>
<dbReference type="InterPro" id="IPR000055">
    <property type="entry name" value="Restrct_endonuc_typeI_TRD"/>
</dbReference>
<dbReference type="Gene3D" id="1.10.287.1120">
    <property type="entry name" value="Bipartite methylase S protein"/>
    <property type="match status" value="1"/>
</dbReference>